<reference evidence="12" key="1">
    <citation type="journal article" date="2019" name="Int. J. Syst. Evol. Microbiol.">
        <title>The Global Catalogue of Microorganisms (GCM) 10K type strain sequencing project: providing services to taxonomists for standard genome sequencing and annotation.</title>
        <authorList>
            <consortium name="The Broad Institute Genomics Platform"/>
            <consortium name="The Broad Institute Genome Sequencing Center for Infectious Disease"/>
            <person name="Wu L."/>
            <person name="Ma J."/>
        </authorList>
    </citation>
    <scope>NUCLEOTIDE SEQUENCE [LARGE SCALE GENOMIC DNA]</scope>
    <source>
        <strain evidence="12">JCM 17106</strain>
    </source>
</reference>
<keyword evidence="12" id="KW-1185">Reference proteome</keyword>
<dbReference type="Proteomes" id="UP001500459">
    <property type="component" value="Unassembled WGS sequence"/>
</dbReference>
<evidence type="ECO:0000256" key="1">
    <source>
        <dbReference type="ARBA" id="ARBA00004496"/>
    </source>
</evidence>
<dbReference type="InterPro" id="IPR003442">
    <property type="entry name" value="T6A_TsaE"/>
</dbReference>
<protein>
    <recommendedName>
        <fullName evidence="3">tRNA threonylcarbamoyladenosine biosynthesis protein TsaE</fullName>
    </recommendedName>
    <alternativeName>
        <fullName evidence="10">t(6)A37 threonylcarbamoyladenosine biosynthesis protein TsaE</fullName>
    </alternativeName>
</protein>
<accession>A0ABP7XHT0</accession>
<evidence type="ECO:0000256" key="6">
    <source>
        <dbReference type="ARBA" id="ARBA00022723"/>
    </source>
</evidence>
<keyword evidence="4" id="KW-0963">Cytoplasm</keyword>
<evidence type="ECO:0000256" key="9">
    <source>
        <dbReference type="ARBA" id="ARBA00022842"/>
    </source>
</evidence>
<dbReference type="Pfam" id="PF02367">
    <property type="entry name" value="TsaE"/>
    <property type="match status" value="1"/>
</dbReference>
<dbReference type="Gene3D" id="3.40.50.300">
    <property type="entry name" value="P-loop containing nucleotide triphosphate hydrolases"/>
    <property type="match status" value="1"/>
</dbReference>
<comment type="caution">
    <text evidence="11">The sequence shown here is derived from an EMBL/GenBank/DDBJ whole genome shotgun (WGS) entry which is preliminary data.</text>
</comment>
<evidence type="ECO:0000256" key="3">
    <source>
        <dbReference type="ARBA" id="ARBA00019010"/>
    </source>
</evidence>
<sequence length="134" mass="15420">MNITYTLNDLAKTAKQVIGSLSHNILLFDGDMGVGKTTLIKEICLQLGVQDVITSPTYSLVNEYKGTSKKIYHFDFYRIQEEEEAFDIGFEEYLDSDAWIFIEWPEKIINLLPEKTIKIEIKLLDNGKRALSMH</sequence>
<comment type="subcellular location">
    <subcellularLocation>
        <location evidence="1">Cytoplasm</location>
    </subcellularLocation>
</comment>
<evidence type="ECO:0000256" key="5">
    <source>
        <dbReference type="ARBA" id="ARBA00022694"/>
    </source>
</evidence>
<keyword evidence="8" id="KW-0067">ATP-binding</keyword>
<keyword evidence="9" id="KW-0460">Magnesium</keyword>
<evidence type="ECO:0000256" key="4">
    <source>
        <dbReference type="ARBA" id="ARBA00022490"/>
    </source>
</evidence>
<dbReference type="NCBIfam" id="TIGR00150">
    <property type="entry name" value="T6A_YjeE"/>
    <property type="match status" value="1"/>
</dbReference>
<keyword evidence="7" id="KW-0547">Nucleotide-binding</keyword>
<dbReference type="EMBL" id="BAABCW010000004">
    <property type="protein sequence ID" value="GAA4114681.1"/>
    <property type="molecule type" value="Genomic_DNA"/>
</dbReference>
<dbReference type="InterPro" id="IPR027417">
    <property type="entry name" value="P-loop_NTPase"/>
</dbReference>
<evidence type="ECO:0000256" key="2">
    <source>
        <dbReference type="ARBA" id="ARBA00007599"/>
    </source>
</evidence>
<comment type="similarity">
    <text evidence="2">Belongs to the TsaE family.</text>
</comment>
<evidence type="ECO:0000256" key="7">
    <source>
        <dbReference type="ARBA" id="ARBA00022741"/>
    </source>
</evidence>
<proteinExistence type="inferred from homology"/>
<dbReference type="PANTHER" id="PTHR33540:SF2">
    <property type="entry name" value="TRNA THREONYLCARBAMOYLADENOSINE BIOSYNTHESIS PROTEIN TSAE"/>
    <property type="match status" value="1"/>
</dbReference>
<evidence type="ECO:0000256" key="8">
    <source>
        <dbReference type="ARBA" id="ARBA00022840"/>
    </source>
</evidence>
<keyword evidence="6" id="KW-0479">Metal-binding</keyword>
<dbReference type="RefSeq" id="WP_344925994.1">
    <property type="nucleotide sequence ID" value="NZ_BAABCW010000004.1"/>
</dbReference>
<name>A0ABP7XHT0_9FLAO</name>
<evidence type="ECO:0000313" key="12">
    <source>
        <dbReference type="Proteomes" id="UP001500459"/>
    </source>
</evidence>
<evidence type="ECO:0000256" key="10">
    <source>
        <dbReference type="ARBA" id="ARBA00032441"/>
    </source>
</evidence>
<keyword evidence="5" id="KW-0819">tRNA processing</keyword>
<evidence type="ECO:0000313" key="11">
    <source>
        <dbReference type="EMBL" id="GAA4114681.1"/>
    </source>
</evidence>
<organism evidence="11 12">
    <name type="scientific">Aquimarina addita</name>
    <dbReference type="NCBI Taxonomy" id="870485"/>
    <lineage>
        <taxon>Bacteria</taxon>
        <taxon>Pseudomonadati</taxon>
        <taxon>Bacteroidota</taxon>
        <taxon>Flavobacteriia</taxon>
        <taxon>Flavobacteriales</taxon>
        <taxon>Flavobacteriaceae</taxon>
        <taxon>Aquimarina</taxon>
    </lineage>
</organism>
<gene>
    <name evidence="11" type="primary">tsaE</name>
    <name evidence="11" type="ORF">GCM10022393_14300</name>
</gene>
<dbReference type="SUPFAM" id="SSF52540">
    <property type="entry name" value="P-loop containing nucleoside triphosphate hydrolases"/>
    <property type="match status" value="1"/>
</dbReference>
<dbReference type="PANTHER" id="PTHR33540">
    <property type="entry name" value="TRNA THREONYLCARBAMOYLADENOSINE BIOSYNTHESIS PROTEIN TSAE"/>
    <property type="match status" value="1"/>
</dbReference>